<dbReference type="Proteomes" id="UP000824633">
    <property type="component" value="Chromosome"/>
</dbReference>
<protein>
    <submittedName>
        <fullName evidence="1">Uncharacterized protein</fullName>
    </submittedName>
</protein>
<organism evidence="1 2">
    <name type="scientific">Clostridium gelidum</name>
    <dbReference type="NCBI Taxonomy" id="704125"/>
    <lineage>
        <taxon>Bacteria</taxon>
        <taxon>Bacillati</taxon>
        <taxon>Bacillota</taxon>
        <taxon>Clostridia</taxon>
        <taxon>Eubacteriales</taxon>
        <taxon>Clostridiaceae</taxon>
        <taxon>Clostridium</taxon>
    </lineage>
</organism>
<accession>A0ABM7T8U8</accession>
<evidence type="ECO:0000313" key="1">
    <source>
        <dbReference type="EMBL" id="BCZ48396.1"/>
    </source>
</evidence>
<gene>
    <name evidence="1" type="ORF">psyc5s11_44630</name>
</gene>
<dbReference type="EMBL" id="AP024849">
    <property type="protein sequence ID" value="BCZ48396.1"/>
    <property type="molecule type" value="Genomic_DNA"/>
</dbReference>
<keyword evidence="2" id="KW-1185">Reference proteome</keyword>
<name>A0ABM7T8U8_9CLOT</name>
<reference evidence="2" key="1">
    <citation type="submission" date="2021-07" db="EMBL/GenBank/DDBJ databases">
        <title>Complete genome sequencing of a Clostridium isolate.</title>
        <authorList>
            <person name="Ueki A."/>
            <person name="Tonouchi A."/>
        </authorList>
    </citation>
    <scope>NUCLEOTIDE SEQUENCE [LARGE SCALE GENOMIC DNA]</scope>
    <source>
        <strain evidence="2">C5S11</strain>
    </source>
</reference>
<proteinExistence type="predicted"/>
<evidence type="ECO:0000313" key="2">
    <source>
        <dbReference type="Proteomes" id="UP000824633"/>
    </source>
</evidence>
<sequence>MGCDDELLITYGLGYAFERSKLLIITEIEEKTVLKHEINIIEEINSINKFKEKLDRKCNLKFPSDYIINIEEALEERLLKTIPIITSIKFKNMDKQSHIMEEYIKRDLNQVRLRKEGYIQKDSTLVKEYLDNCSKNLEINAKDTKQKLLKYNKIILKVILTTSFGTEFSKFLSKHGQASIISRNDKLIEEQLEYEIRNNFLIKKKYSELDFLNLLLFLEEWQKKYFLWDEKYTSLMFSIDKNGKKYKGSKSELKDFMISFIKGKKYLYFPFGKYNESNICITLNDEKYQNNTKKKESDTKLDNKQSKMILEKKENNLYEIMSINYKEIDLEYNKEIGYLLSYSNDQVYISVVTYDLMNHEVSYVNKFEVFKTKMMEALEKYFII</sequence>
<dbReference type="RefSeq" id="WP_224034661.1">
    <property type="nucleotide sequence ID" value="NZ_AP024849.1"/>
</dbReference>